<feature type="region of interest" description="Disordered" evidence="1">
    <location>
        <begin position="31"/>
        <end position="69"/>
    </location>
</feature>
<evidence type="ECO:0000313" key="3">
    <source>
        <dbReference type="Proteomes" id="UP001066276"/>
    </source>
</evidence>
<reference evidence="2" key="1">
    <citation type="journal article" date="2022" name="bioRxiv">
        <title>Sequencing and chromosome-scale assembly of the giantPleurodeles waltlgenome.</title>
        <authorList>
            <person name="Brown T."/>
            <person name="Elewa A."/>
            <person name="Iarovenko S."/>
            <person name="Subramanian E."/>
            <person name="Araus A.J."/>
            <person name="Petzold A."/>
            <person name="Susuki M."/>
            <person name="Suzuki K.-i.T."/>
            <person name="Hayashi T."/>
            <person name="Toyoda A."/>
            <person name="Oliveira C."/>
            <person name="Osipova E."/>
            <person name="Leigh N.D."/>
            <person name="Simon A."/>
            <person name="Yun M.H."/>
        </authorList>
    </citation>
    <scope>NUCLEOTIDE SEQUENCE</scope>
    <source>
        <strain evidence="2">20211129_DDA</strain>
        <tissue evidence="2">Liver</tissue>
    </source>
</reference>
<dbReference type="AlphaFoldDB" id="A0AAV7NK05"/>
<comment type="caution">
    <text evidence="2">The sequence shown here is derived from an EMBL/GenBank/DDBJ whole genome shotgun (WGS) entry which is preliminary data.</text>
</comment>
<proteinExistence type="predicted"/>
<protein>
    <submittedName>
        <fullName evidence="2">Uncharacterized protein</fullName>
    </submittedName>
</protein>
<keyword evidence="3" id="KW-1185">Reference proteome</keyword>
<gene>
    <name evidence="2" type="ORF">NDU88_002924</name>
</gene>
<accession>A0AAV7NK05</accession>
<evidence type="ECO:0000256" key="1">
    <source>
        <dbReference type="SAM" id="MobiDB-lite"/>
    </source>
</evidence>
<name>A0AAV7NK05_PLEWA</name>
<sequence length="121" mass="12438">MGERAACSVAPGGLQEDGLVVLIRRESACRSAADGPETLAGEPAMRQRLDSCPRRSTESQGSRPGAAIHPVEGVLPAGSGTAGIQRALLATEAADSARAASPQQQLFFLCVGLTSFSSMLK</sequence>
<dbReference type="EMBL" id="JANPWB010000012">
    <property type="protein sequence ID" value="KAJ1114693.1"/>
    <property type="molecule type" value="Genomic_DNA"/>
</dbReference>
<dbReference type="Proteomes" id="UP001066276">
    <property type="component" value="Chromosome 8"/>
</dbReference>
<evidence type="ECO:0000313" key="2">
    <source>
        <dbReference type="EMBL" id="KAJ1114693.1"/>
    </source>
</evidence>
<organism evidence="2 3">
    <name type="scientific">Pleurodeles waltl</name>
    <name type="common">Iberian ribbed newt</name>
    <dbReference type="NCBI Taxonomy" id="8319"/>
    <lineage>
        <taxon>Eukaryota</taxon>
        <taxon>Metazoa</taxon>
        <taxon>Chordata</taxon>
        <taxon>Craniata</taxon>
        <taxon>Vertebrata</taxon>
        <taxon>Euteleostomi</taxon>
        <taxon>Amphibia</taxon>
        <taxon>Batrachia</taxon>
        <taxon>Caudata</taxon>
        <taxon>Salamandroidea</taxon>
        <taxon>Salamandridae</taxon>
        <taxon>Pleurodelinae</taxon>
        <taxon>Pleurodeles</taxon>
    </lineage>
</organism>
<feature type="compositionally biased region" description="Basic and acidic residues" evidence="1">
    <location>
        <begin position="45"/>
        <end position="57"/>
    </location>
</feature>